<dbReference type="GO" id="GO:0036503">
    <property type="term" value="P:ERAD pathway"/>
    <property type="evidence" value="ECO:0007669"/>
    <property type="project" value="TreeGrafter"/>
</dbReference>
<evidence type="ECO:0000256" key="2">
    <source>
        <dbReference type="ARBA" id="ARBA00009574"/>
    </source>
</evidence>
<dbReference type="Gene3D" id="2.10.250.10">
    <property type="entry name" value="Calreticulin/calnexin, P domain"/>
    <property type="match status" value="1"/>
</dbReference>
<feature type="compositionally biased region" description="Basic and acidic residues" evidence="13">
    <location>
        <begin position="107"/>
        <end position="126"/>
    </location>
</feature>
<dbReference type="InterPro" id="IPR009033">
    <property type="entry name" value="Calreticulin/calnexin_P_dom_sf"/>
</dbReference>
<dbReference type="AlphaFoldDB" id="A0A4U0XS74"/>
<evidence type="ECO:0000256" key="13">
    <source>
        <dbReference type="SAM" id="MobiDB-lite"/>
    </source>
</evidence>
<feature type="non-terminal residue" evidence="14">
    <location>
        <position position="866"/>
    </location>
</feature>
<dbReference type="GO" id="GO:0032991">
    <property type="term" value="C:protein-containing complex"/>
    <property type="evidence" value="ECO:0007669"/>
    <property type="project" value="UniProtKB-ARBA"/>
</dbReference>
<feature type="region of interest" description="Disordered" evidence="13">
    <location>
        <begin position="782"/>
        <end position="866"/>
    </location>
</feature>
<dbReference type="GO" id="GO:0051082">
    <property type="term" value="F:unfolded protein binding"/>
    <property type="evidence" value="ECO:0007669"/>
    <property type="project" value="InterPro"/>
</dbReference>
<dbReference type="GO" id="GO:0006457">
    <property type="term" value="P:protein folding"/>
    <property type="evidence" value="ECO:0007669"/>
    <property type="project" value="InterPro"/>
</dbReference>
<evidence type="ECO:0000256" key="10">
    <source>
        <dbReference type="ARBA" id="ARBA00023186"/>
    </source>
</evidence>
<dbReference type="PANTHER" id="PTHR11073">
    <property type="entry name" value="CALRETICULIN AND CALNEXIN"/>
    <property type="match status" value="1"/>
</dbReference>
<feature type="region of interest" description="Disordered" evidence="13">
    <location>
        <begin position="107"/>
        <end position="138"/>
    </location>
</feature>
<evidence type="ECO:0000256" key="4">
    <source>
        <dbReference type="ARBA" id="ARBA00013807"/>
    </source>
</evidence>
<dbReference type="Pfam" id="PF00262">
    <property type="entry name" value="Calreticulin"/>
    <property type="match status" value="1"/>
</dbReference>
<dbReference type="FunFam" id="2.60.120.200:FF:000011">
    <property type="entry name" value="Probable calnexin"/>
    <property type="match status" value="1"/>
</dbReference>
<keyword evidence="5" id="KW-0812">Transmembrane</keyword>
<evidence type="ECO:0000256" key="6">
    <source>
        <dbReference type="ARBA" id="ARBA00022824"/>
    </source>
</evidence>
<feature type="compositionally biased region" description="Acidic residues" evidence="13">
    <location>
        <begin position="822"/>
        <end position="834"/>
    </location>
</feature>
<dbReference type="PROSITE" id="PS00803">
    <property type="entry name" value="CALRETICULIN_1"/>
    <property type="match status" value="1"/>
</dbReference>
<evidence type="ECO:0000313" key="15">
    <source>
        <dbReference type="Proteomes" id="UP000308768"/>
    </source>
</evidence>
<comment type="similarity">
    <text evidence="3 12">Belongs to the calreticulin family.</text>
</comment>
<feature type="compositionally biased region" description="Acidic residues" evidence="13">
    <location>
        <begin position="857"/>
        <end position="866"/>
    </location>
</feature>
<dbReference type="GO" id="GO:0005509">
    <property type="term" value="F:calcium ion binding"/>
    <property type="evidence" value="ECO:0007669"/>
    <property type="project" value="InterPro"/>
</dbReference>
<evidence type="ECO:0000256" key="9">
    <source>
        <dbReference type="ARBA" id="ARBA00023136"/>
    </source>
</evidence>
<feature type="compositionally biased region" description="Basic and acidic residues" evidence="13">
    <location>
        <begin position="799"/>
        <end position="821"/>
    </location>
</feature>
<dbReference type="GO" id="GO:0005789">
    <property type="term" value="C:endoplasmic reticulum membrane"/>
    <property type="evidence" value="ECO:0007669"/>
    <property type="project" value="UniProtKB-SubCell"/>
</dbReference>
<dbReference type="SUPFAM" id="SSF49899">
    <property type="entry name" value="Concanavalin A-like lectins/glucanases"/>
    <property type="match status" value="1"/>
</dbReference>
<evidence type="ECO:0000256" key="11">
    <source>
        <dbReference type="PIRSR" id="PIRSR601580-3"/>
    </source>
</evidence>
<accession>A0A4U0XS74</accession>
<dbReference type="InterPro" id="IPR013320">
    <property type="entry name" value="ConA-like_dom_sf"/>
</dbReference>
<keyword evidence="8" id="KW-0175">Coiled coil</keyword>
<dbReference type="STRING" id="331657.A0A4U0XS74"/>
<comment type="subcellular location">
    <subcellularLocation>
        <location evidence="1">Endoplasmic reticulum membrane</location>
        <topology evidence="1">Single-pass type I membrane protein</topology>
    </subcellularLocation>
</comment>
<protein>
    <recommendedName>
        <fullName evidence="4">Autophagy-related protein 14</fullName>
    </recommendedName>
</protein>
<evidence type="ECO:0000313" key="14">
    <source>
        <dbReference type="EMBL" id="TKA77765.1"/>
    </source>
</evidence>
<evidence type="ECO:0000256" key="7">
    <source>
        <dbReference type="ARBA" id="ARBA00022989"/>
    </source>
</evidence>
<proteinExistence type="inferred from homology"/>
<dbReference type="SUPFAM" id="SSF63887">
    <property type="entry name" value="P-domain of calnexin/calreticulin"/>
    <property type="match status" value="1"/>
</dbReference>
<dbReference type="InterPro" id="IPR018124">
    <property type="entry name" value="Calret/calnex_CS"/>
</dbReference>
<keyword evidence="6 12" id="KW-0256">Endoplasmic reticulum</keyword>
<keyword evidence="9" id="KW-0472">Membrane</keyword>
<comment type="caution">
    <text evidence="14">The sequence shown here is derived from an EMBL/GenBank/DDBJ whole genome shotgun (WGS) entry which is preliminary data.</text>
</comment>
<dbReference type="EMBL" id="NAJN01000173">
    <property type="protein sequence ID" value="TKA77765.1"/>
    <property type="molecule type" value="Genomic_DNA"/>
</dbReference>
<dbReference type="PRINTS" id="PR00626">
    <property type="entry name" value="CALRETICULIN"/>
</dbReference>
<reference evidence="14 15" key="1">
    <citation type="submission" date="2017-03" db="EMBL/GenBank/DDBJ databases">
        <title>Genomes of endolithic fungi from Antarctica.</title>
        <authorList>
            <person name="Coleine C."/>
            <person name="Masonjones S."/>
            <person name="Stajich J.E."/>
        </authorList>
    </citation>
    <scope>NUCLEOTIDE SEQUENCE [LARGE SCALE GENOMIC DNA]</scope>
    <source>
        <strain evidence="14 15">CCFEE 5187</strain>
    </source>
</reference>
<comment type="similarity">
    <text evidence="2">Belongs to the ATG14 family.</text>
</comment>
<keyword evidence="7" id="KW-1133">Transmembrane helix</keyword>
<evidence type="ECO:0000256" key="12">
    <source>
        <dbReference type="RuleBase" id="RU362126"/>
    </source>
</evidence>
<keyword evidence="10 12" id="KW-0143">Chaperone</keyword>
<evidence type="ECO:0000256" key="1">
    <source>
        <dbReference type="ARBA" id="ARBA00004115"/>
    </source>
</evidence>
<organism evidence="14 15">
    <name type="scientific">Cryomyces minteri</name>
    <dbReference type="NCBI Taxonomy" id="331657"/>
    <lineage>
        <taxon>Eukaryota</taxon>
        <taxon>Fungi</taxon>
        <taxon>Dikarya</taxon>
        <taxon>Ascomycota</taxon>
        <taxon>Pezizomycotina</taxon>
        <taxon>Dothideomycetes</taxon>
        <taxon>Dothideomycetes incertae sedis</taxon>
        <taxon>Cryomyces</taxon>
    </lineage>
</organism>
<dbReference type="InterPro" id="IPR018791">
    <property type="entry name" value="UV_resistance/autophagy_Atg14"/>
</dbReference>
<feature type="compositionally biased region" description="Low complexity" evidence="13">
    <location>
        <begin position="395"/>
        <end position="410"/>
    </location>
</feature>
<evidence type="ECO:0000256" key="5">
    <source>
        <dbReference type="ARBA" id="ARBA00022692"/>
    </source>
</evidence>
<feature type="region of interest" description="Disordered" evidence="13">
    <location>
        <begin position="370"/>
        <end position="412"/>
    </location>
</feature>
<evidence type="ECO:0000256" key="8">
    <source>
        <dbReference type="ARBA" id="ARBA00023054"/>
    </source>
</evidence>
<dbReference type="OrthoDB" id="1938156at2759"/>
<name>A0A4U0XS74_9PEZI</name>
<dbReference type="Pfam" id="PF10186">
    <property type="entry name" value="ATG14"/>
    <property type="match status" value="1"/>
</dbReference>
<keyword evidence="15" id="KW-1185">Reference proteome</keyword>
<dbReference type="Proteomes" id="UP000308768">
    <property type="component" value="Unassembled WGS sequence"/>
</dbReference>
<sequence length="866" mass="96066">MECDTCLKNGDATPLICSTCARASLYPIRIDLATVLLEKEKLGRQIGAIEDVSMSTAPQSTVSGSALVVTTEAAKKHDVERTQNERVQVEERIEMILEQRRVLEKEIEDSKKESSVRKAELSRRQSDMASATHVLQSRRGAAMEMVQKSIGRRTYKLGKTEDRIKSAQGTLCREAALLAGLKQKRRKTKDGKIKEYYTIGGVNILDLRDLNTASPEQISASLTHIARLLCICCTYLSLQTPAEITLPYNDYPLPTMFAPSASYQDYKVPFPGLPTSPVLSTSPRASRTLTADPRPLPKPRVLCIDRRLPKLVKEDSTVYRMFSEGVTFLAWDVAWLCRELGMGRMERWEEICDIGKNMYHLFVAPLPQQAPPMSRASSSKTTTTTQLHFPSARASPSRDNPSTPTPSSRPLSITATTALGSASPAVDPPTSTTWRFASPTRLIDKLKSHLAAEMTSAEWELLDEKEWEHRADEEAVLVGGKKPTAEGEETNAVAAAGGDDAEGGTKETAAEQGKAMMGSDKIGIMVVDVVAVDLEDVKKLSPMPEKVYKLRGWFNDIKEGLEDATSSVASVVESATSAVVSKPTFTPTTLKAPFLEQFTDDWETRWQASHAKKENTEEEWAYVGTWSVEEPTVLKGIEGDKGLVLKNAAAHHAISAKFPKAIDNKDDTLVVQYEVKLQDGLECGGAYMKLLHDNSALHADEFSNASPYIIMFGPDKCGSTNKVHFIFRHKNPKTGEYEEKHLKNPPMARITRSTSLYTLIVKPDQTFEIKIDGESIRNGSLLEDFTPAVNPDKEIDDPDEKKPADWVEEARIADPEATKPEDWDEEAPFEIVDEDATKPDDWLENEPTMIPDSEAEKPEDWDDDED</sequence>
<dbReference type="Gene3D" id="2.60.120.200">
    <property type="match status" value="1"/>
</dbReference>
<evidence type="ECO:0000256" key="3">
    <source>
        <dbReference type="ARBA" id="ARBA00010983"/>
    </source>
</evidence>
<feature type="disulfide bond" evidence="11">
    <location>
        <begin position="683"/>
        <end position="717"/>
    </location>
</feature>
<dbReference type="PROSITE" id="PS00804">
    <property type="entry name" value="CALRETICULIN_2"/>
    <property type="match status" value="1"/>
</dbReference>
<dbReference type="InterPro" id="IPR001580">
    <property type="entry name" value="Calret/calnex"/>
</dbReference>
<gene>
    <name evidence="14" type="ORF">B0A49_01565</name>
</gene>
<keyword evidence="11" id="KW-1015">Disulfide bond</keyword>
<dbReference type="PROSITE" id="PS00805">
    <property type="entry name" value="CALRETICULIN_REPEAT"/>
    <property type="match status" value="1"/>
</dbReference>
<dbReference type="PANTHER" id="PTHR11073:SF1">
    <property type="entry name" value="CALNEXIN 14D-RELATED"/>
    <property type="match status" value="1"/>
</dbReference>